<reference evidence="1" key="1">
    <citation type="journal article" date="2021" name="Environ. Microbiol.">
        <title>Gene family expansions and transcriptome signatures uncover fungal adaptations to wood decay.</title>
        <authorList>
            <person name="Hage H."/>
            <person name="Miyauchi S."/>
            <person name="Viragh M."/>
            <person name="Drula E."/>
            <person name="Min B."/>
            <person name="Chaduli D."/>
            <person name="Navarro D."/>
            <person name="Favel A."/>
            <person name="Norest M."/>
            <person name="Lesage-Meessen L."/>
            <person name="Balint B."/>
            <person name="Merenyi Z."/>
            <person name="de Eugenio L."/>
            <person name="Morin E."/>
            <person name="Martinez A.T."/>
            <person name="Baldrian P."/>
            <person name="Stursova M."/>
            <person name="Martinez M.J."/>
            <person name="Novotny C."/>
            <person name="Magnuson J.K."/>
            <person name="Spatafora J.W."/>
            <person name="Maurice S."/>
            <person name="Pangilinan J."/>
            <person name="Andreopoulos W."/>
            <person name="LaButti K."/>
            <person name="Hundley H."/>
            <person name="Na H."/>
            <person name="Kuo A."/>
            <person name="Barry K."/>
            <person name="Lipzen A."/>
            <person name="Henrissat B."/>
            <person name="Riley R."/>
            <person name="Ahrendt S."/>
            <person name="Nagy L.G."/>
            <person name="Grigoriev I.V."/>
            <person name="Martin F."/>
            <person name="Rosso M.N."/>
        </authorList>
    </citation>
    <scope>NUCLEOTIDE SEQUENCE</scope>
    <source>
        <strain evidence="1">CBS 384.51</strain>
    </source>
</reference>
<dbReference type="EMBL" id="MU274922">
    <property type="protein sequence ID" value="KAI0086701.1"/>
    <property type="molecule type" value="Genomic_DNA"/>
</dbReference>
<protein>
    <submittedName>
        <fullName evidence="1">Uncharacterized protein</fullName>
    </submittedName>
</protein>
<gene>
    <name evidence="1" type="ORF">BDY19DRAFT_995711</name>
</gene>
<comment type="caution">
    <text evidence="1">The sequence shown here is derived from an EMBL/GenBank/DDBJ whole genome shotgun (WGS) entry which is preliminary data.</text>
</comment>
<dbReference type="Proteomes" id="UP001055072">
    <property type="component" value="Unassembled WGS sequence"/>
</dbReference>
<proteinExistence type="predicted"/>
<name>A0ACB8TXJ4_9APHY</name>
<evidence type="ECO:0000313" key="2">
    <source>
        <dbReference type="Proteomes" id="UP001055072"/>
    </source>
</evidence>
<evidence type="ECO:0000313" key="1">
    <source>
        <dbReference type="EMBL" id="KAI0086701.1"/>
    </source>
</evidence>
<sequence>MPSTTSVRGPVADNVMSNSTELMGTESREAAQAARVEIFWIYQKIEPNEVDKAKAHNIPDTRIVSAKQGEGSYLLHVMFFCTSPCKPLAPCGIAGDIWISEPEIYVHTGMTWAEADMKNTDRTTHPFLGQQRLLALHPLHFALQWTVPSTIRQHRGKWKQRNVDENSHPGITELAQRADLKAIIATQYQQLNSAQISHYLSAMLPCFLDNCVSTDQPIIAQSSAATTDHCSVQPDNAISKDHEQGNQDHTCPDQSTTDIQPELLSRASQIEPLAIREDTDVDTSNHDMLNEQDEANAPQLVNHSAQPTYKCFPQNTYAGSANAISSLRQYRFFNGAIVGATPKLNIPGISNNIMEADEKLVEWMSEGQDATASSTINGEERPPIVEVIEYSSNITLQEKIKLSEKIHTILASSRAVALVPPTTDTEFEWSMENIGFLVTGVSGDCSTVVNWQSTRKRHIEHQKHRDPEEKSYWIDLCQRGTVDEFMKVVEAQTEPVNCLDASQAAGYAPELINLLANDCHAWNITNTIGYADIPTTKLAADSKMNMRMNKKSTGTSVEKERKEKEASIVDDLADLSDLSPLTSEEEADKEESVVDMEDKNTGVVSTRVSTKRKGRGTLSSRTLKKTRVDANRSKTQDMPGSNAKTATTVPEVPSGAFEFEYSGMRNEGAVNVERDVDRMRRWMLLGSAQFYTYPHHDAAGLITWTCLLNGLKIWSYVLPKEQPKNMEQASKVYTEVIQSLHHIERDTENLLPTIATAHNLFLFPGTLLIQPPGLIHQVLTVKNSVTRGGHLLTWNAMHLTEWTRKLSHNCYRVGTNDLHPGVQRTLGRMMIAISTRGPTKVLRKPFIALARLIIHAKQYWRGDYELNDETKLPIALKTPPKNVNTFKKEAWNEHLEAINIANAILRWNGIENLKSLDNVVDRNKEVIGFGSRDMNNLAWYETGNEMILIPKFPQL</sequence>
<accession>A0ACB8TXJ4</accession>
<keyword evidence="2" id="KW-1185">Reference proteome</keyword>
<organism evidence="1 2">
    <name type="scientific">Irpex rosettiformis</name>
    <dbReference type="NCBI Taxonomy" id="378272"/>
    <lineage>
        <taxon>Eukaryota</taxon>
        <taxon>Fungi</taxon>
        <taxon>Dikarya</taxon>
        <taxon>Basidiomycota</taxon>
        <taxon>Agaricomycotina</taxon>
        <taxon>Agaricomycetes</taxon>
        <taxon>Polyporales</taxon>
        <taxon>Irpicaceae</taxon>
        <taxon>Irpex</taxon>
    </lineage>
</organism>